<protein>
    <submittedName>
        <fullName evidence="1">Uncharacterized protein</fullName>
    </submittedName>
</protein>
<organism evidence="1 2">
    <name type="scientific">Popillia japonica</name>
    <name type="common">Japanese beetle</name>
    <dbReference type="NCBI Taxonomy" id="7064"/>
    <lineage>
        <taxon>Eukaryota</taxon>
        <taxon>Metazoa</taxon>
        <taxon>Ecdysozoa</taxon>
        <taxon>Arthropoda</taxon>
        <taxon>Hexapoda</taxon>
        <taxon>Insecta</taxon>
        <taxon>Pterygota</taxon>
        <taxon>Neoptera</taxon>
        <taxon>Endopterygota</taxon>
        <taxon>Coleoptera</taxon>
        <taxon>Polyphaga</taxon>
        <taxon>Scarabaeiformia</taxon>
        <taxon>Scarabaeidae</taxon>
        <taxon>Rutelinae</taxon>
        <taxon>Popillia</taxon>
    </lineage>
</organism>
<sequence>MWISDDPMDLYDLRRIVKGYIESLGKNVKKFKENMPGYDFAKESESNTDSIGPNDDLAAELEKSDESELEVLSVHDKENEDVNDQECVEKFGKKFQNVKPNVKPVNANYIEAGDWLLVSFKSESNTDSIGPNDDLAAELEKSDESELEVLSVHDKENEDVNDQECVEKFGKKFQNVKPVNANYIEAGDWLLVSFSPENKRACLSKMLYLCVILLTLTLR</sequence>
<keyword evidence="2" id="KW-1185">Reference proteome</keyword>
<evidence type="ECO:0000313" key="1">
    <source>
        <dbReference type="EMBL" id="KAK9709513.1"/>
    </source>
</evidence>
<comment type="caution">
    <text evidence="1">The sequence shown here is derived from an EMBL/GenBank/DDBJ whole genome shotgun (WGS) entry which is preliminary data.</text>
</comment>
<name>A0AAW1JXV5_POPJA</name>
<dbReference type="Proteomes" id="UP001458880">
    <property type="component" value="Unassembled WGS sequence"/>
</dbReference>
<evidence type="ECO:0000313" key="2">
    <source>
        <dbReference type="Proteomes" id="UP001458880"/>
    </source>
</evidence>
<accession>A0AAW1JXV5</accession>
<dbReference type="AlphaFoldDB" id="A0AAW1JXV5"/>
<dbReference type="EMBL" id="JASPKY010000308">
    <property type="protein sequence ID" value="KAK9709513.1"/>
    <property type="molecule type" value="Genomic_DNA"/>
</dbReference>
<proteinExistence type="predicted"/>
<reference evidence="1 2" key="1">
    <citation type="journal article" date="2024" name="BMC Genomics">
        <title>De novo assembly and annotation of Popillia japonica's genome with initial clues to its potential as an invasive pest.</title>
        <authorList>
            <person name="Cucini C."/>
            <person name="Boschi S."/>
            <person name="Funari R."/>
            <person name="Cardaioli E."/>
            <person name="Iannotti N."/>
            <person name="Marturano G."/>
            <person name="Paoli F."/>
            <person name="Bruttini M."/>
            <person name="Carapelli A."/>
            <person name="Frati F."/>
            <person name="Nardi F."/>
        </authorList>
    </citation>
    <scope>NUCLEOTIDE SEQUENCE [LARGE SCALE GENOMIC DNA]</scope>
    <source>
        <strain evidence="1">DMR45628</strain>
    </source>
</reference>
<gene>
    <name evidence="1" type="ORF">QE152_g26565</name>
</gene>